<dbReference type="AlphaFoldDB" id="A0A193GBM4"/>
<keyword evidence="3" id="KW-1185">Reference proteome</keyword>
<evidence type="ECO:0000256" key="1">
    <source>
        <dbReference type="SAM" id="MobiDB-lite"/>
    </source>
</evidence>
<gene>
    <name evidence="2" type="ORF">BAU07_05700</name>
</gene>
<dbReference type="Proteomes" id="UP000091926">
    <property type="component" value="Chromosome"/>
</dbReference>
<name>A0A193GBM4_9BORD</name>
<evidence type="ECO:0000313" key="3">
    <source>
        <dbReference type="Proteomes" id="UP000091926"/>
    </source>
</evidence>
<proteinExistence type="predicted"/>
<evidence type="ECO:0000313" key="2">
    <source>
        <dbReference type="EMBL" id="ANN76679.1"/>
    </source>
</evidence>
<dbReference type="KEGG" id="bfz:BAU07_05700"/>
<dbReference type="EMBL" id="CP016172">
    <property type="protein sequence ID" value="ANN76679.1"/>
    <property type="molecule type" value="Genomic_DNA"/>
</dbReference>
<organism evidence="2 3">
    <name type="scientific">Bordetella flabilis</name>
    <dbReference type="NCBI Taxonomy" id="463014"/>
    <lineage>
        <taxon>Bacteria</taxon>
        <taxon>Pseudomonadati</taxon>
        <taxon>Pseudomonadota</taxon>
        <taxon>Betaproteobacteria</taxon>
        <taxon>Burkholderiales</taxon>
        <taxon>Alcaligenaceae</taxon>
        <taxon>Bordetella</taxon>
    </lineage>
</organism>
<dbReference type="STRING" id="463014.BAU07_05700"/>
<reference evidence="2 3" key="1">
    <citation type="submission" date="2016-06" db="EMBL/GenBank/DDBJ databases">
        <title>Complete genome sequences of Bordetella bronchialis and Bordetella flabilis.</title>
        <authorList>
            <person name="LiPuma J.J."/>
            <person name="Spilker T."/>
        </authorList>
    </citation>
    <scope>NUCLEOTIDE SEQUENCE [LARGE SCALE GENOMIC DNA]</scope>
    <source>
        <strain evidence="2 3">AU10664</strain>
    </source>
</reference>
<sequence length="563" mass="60720">MITKKDSSAGGSITRPAPPLFGRGGVAPGPAPVIMSYQQWLGRLGKSGQAAPRGETMIAIANALQAYTNDPKGQTLKQLGDALARWHRQWQSGPVSITDPTVDLYDQVKRTLGMQWGDPAHLVRRLAYETRVGVLALFANMHVDMSVTADLFESAITGLTLGLDASPAGEKLIAPLTSKGAPAPLATDVMEKAVSGYKANVLIGSAEKAWIEQKHEALSMKAGKVAERGGHAEKAALLQKLQALVTKIWNCVRDCARRTFGIFAEKMFAYLEDPMGFSRELSQLLLEALVPGVPGYSVPFQNAIRLWTPIASTLLERGSNAGGHALAVNNDLHAGILESVNRGLYWKAWESVVLGTVQAVTGALHVAHAIPAKLARTAVGLVDIIVRLIVRRWERGHLRALIGEARARLSESGHLNAAFINVDVEDAGQKEVAAARRAAEFDEWFLGHLRAPAVGALVLKHKVCDPAAFFWVFDNRGYVQHHSYVAAQVRLDRFQAAAQAYLGSAGLHTATIGKPSAITGRWEAPADVKAAAMLALPPREDEQAKARKLAATRALHANYFAMR</sequence>
<protein>
    <submittedName>
        <fullName evidence="2">Uncharacterized protein</fullName>
    </submittedName>
</protein>
<accession>A0A193GBM4</accession>
<feature type="region of interest" description="Disordered" evidence="1">
    <location>
        <begin position="1"/>
        <end position="25"/>
    </location>
</feature>